<protein>
    <submittedName>
        <fullName evidence="1">Uncharacterized protein</fullName>
    </submittedName>
</protein>
<reference evidence="2" key="1">
    <citation type="journal article" date="2019" name="Int. J. Syst. Evol. Microbiol.">
        <title>The Global Catalogue of Microorganisms (GCM) 10K type strain sequencing project: providing services to taxonomists for standard genome sequencing and annotation.</title>
        <authorList>
            <consortium name="The Broad Institute Genomics Platform"/>
            <consortium name="The Broad Institute Genome Sequencing Center for Infectious Disease"/>
            <person name="Wu L."/>
            <person name="Ma J."/>
        </authorList>
    </citation>
    <scope>NUCLEOTIDE SEQUENCE [LARGE SCALE GENOMIC DNA]</scope>
    <source>
        <strain evidence="2">CCTCC AB 2017081</strain>
    </source>
</reference>
<gene>
    <name evidence="1" type="ORF">ACFOSB_12465</name>
</gene>
<proteinExistence type="predicted"/>
<accession>A0ABV7ZC35</accession>
<organism evidence="1 2">
    <name type="scientific">Deinococcus rufus</name>
    <dbReference type="NCBI Taxonomy" id="2136097"/>
    <lineage>
        <taxon>Bacteria</taxon>
        <taxon>Thermotogati</taxon>
        <taxon>Deinococcota</taxon>
        <taxon>Deinococci</taxon>
        <taxon>Deinococcales</taxon>
        <taxon>Deinococcaceae</taxon>
        <taxon>Deinococcus</taxon>
    </lineage>
</organism>
<dbReference type="EMBL" id="JBHRZG010000012">
    <property type="protein sequence ID" value="MFC3833671.1"/>
    <property type="molecule type" value="Genomic_DNA"/>
</dbReference>
<name>A0ABV7ZC35_9DEIO</name>
<dbReference type="Proteomes" id="UP001595803">
    <property type="component" value="Unassembled WGS sequence"/>
</dbReference>
<evidence type="ECO:0000313" key="1">
    <source>
        <dbReference type="EMBL" id="MFC3833671.1"/>
    </source>
</evidence>
<dbReference type="RefSeq" id="WP_322474890.1">
    <property type="nucleotide sequence ID" value="NZ_JBHRZG010000012.1"/>
</dbReference>
<keyword evidence="2" id="KW-1185">Reference proteome</keyword>
<sequence length="55" mass="6366">MWTRTTVQVVDGREHDLHLLHISGDERAAFEENRWRFVFLTLSPLIGLTVTSARS</sequence>
<comment type="caution">
    <text evidence="1">The sequence shown here is derived from an EMBL/GenBank/DDBJ whole genome shotgun (WGS) entry which is preliminary data.</text>
</comment>
<evidence type="ECO:0000313" key="2">
    <source>
        <dbReference type="Proteomes" id="UP001595803"/>
    </source>
</evidence>